<gene>
    <name evidence="1" type="ORF">EUTSA_v10012313mg</name>
</gene>
<dbReference type="PANTHER" id="PTHR31871">
    <property type="entry name" value="OS02G0137100 PROTEIN"/>
    <property type="match status" value="1"/>
</dbReference>
<evidence type="ECO:0000313" key="2">
    <source>
        <dbReference type="Proteomes" id="UP000030689"/>
    </source>
</evidence>
<feature type="non-terminal residue" evidence="1">
    <location>
        <position position="242"/>
    </location>
</feature>
<dbReference type="OMA" id="QVEYCPQ"/>
<dbReference type="InterPro" id="IPR006476">
    <property type="entry name" value="CHP01589_pln"/>
</dbReference>
<dbReference type="OrthoDB" id="1100438at2759"/>
<keyword evidence="2" id="KW-1185">Reference proteome</keyword>
<proteinExistence type="predicted"/>
<accession>V4KH71</accession>
<dbReference type="Gramene" id="ESQ30509">
    <property type="protein sequence ID" value="ESQ30509"/>
    <property type="gene ID" value="EUTSA_v10012313mg"/>
</dbReference>
<feature type="non-terminal residue" evidence="1">
    <location>
        <position position="1"/>
    </location>
</feature>
<name>V4KH71_EUTSA</name>
<dbReference type="AlphaFoldDB" id="V4KH71"/>
<dbReference type="KEGG" id="eus:EUTSA_v10012313mg"/>
<dbReference type="PANTHER" id="PTHR31871:SF42">
    <property type="entry name" value="LOB DOMAIN-CONTAINING PROTEIN"/>
    <property type="match status" value="1"/>
</dbReference>
<reference evidence="1 2" key="1">
    <citation type="journal article" date="2013" name="Front. Plant Sci.">
        <title>The Reference Genome of the Halophytic Plant Eutrema salsugineum.</title>
        <authorList>
            <person name="Yang R."/>
            <person name="Jarvis D.E."/>
            <person name="Chen H."/>
            <person name="Beilstein M.A."/>
            <person name="Grimwood J."/>
            <person name="Jenkins J."/>
            <person name="Shu S."/>
            <person name="Prochnik S."/>
            <person name="Xin M."/>
            <person name="Ma C."/>
            <person name="Schmutz J."/>
            <person name="Wing R.A."/>
            <person name="Mitchell-Olds T."/>
            <person name="Schumaker K.S."/>
            <person name="Wang X."/>
        </authorList>
    </citation>
    <scope>NUCLEOTIDE SEQUENCE [LARGE SCALE GENOMIC DNA]</scope>
</reference>
<protein>
    <submittedName>
        <fullName evidence="1">Uncharacterized protein</fullName>
    </submittedName>
</protein>
<organism evidence="1 2">
    <name type="scientific">Eutrema salsugineum</name>
    <name type="common">Saltwater cress</name>
    <name type="synonym">Sisymbrium salsugineum</name>
    <dbReference type="NCBI Taxonomy" id="72664"/>
    <lineage>
        <taxon>Eukaryota</taxon>
        <taxon>Viridiplantae</taxon>
        <taxon>Streptophyta</taxon>
        <taxon>Embryophyta</taxon>
        <taxon>Tracheophyta</taxon>
        <taxon>Spermatophyta</taxon>
        <taxon>Magnoliopsida</taxon>
        <taxon>eudicotyledons</taxon>
        <taxon>Gunneridae</taxon>
        <taxon>Pentapetalae</taxon>
        <taxon>rosids</taxon>
        <taxon>malvids</taxon>
        <taxon>Brassicales</taxon>
        <taxon>Brassicaceae</taxon>
        <taxon>Eutremeae</taxon>
        <taxon>Eutrema</taxon>
    </lineage>
</organism>
<dbReference type="eggNOG" id="ENOG502SY2X">
    <property type="taxonomic scope" value="Eukaryota"/>
</dbReference>
<dbReference type="STRING" id="72664.V4KH71"/>
<dbReference type="Pfam" id="PF09713">
    <property type="entry name" value="A_thal_3526"/>
    <property type="match status" value="1"/>
</dbReference>
<dbReference type="EMBL" id="KI517809">
    <property type="protein sequence ID" value="ESQ30509.1"/>
    <property type="molecule type" value="Genomic_DNA"/>
</dbReference>
<sequence length="242" mass="29123">IKGKIEACIQKYMSMEQTMTYLHENHQIYPPLVTAIWERLQRDNPDFFKEYNKRCEVARQIATFNDLLAQQVYLMQKFREIELSTTAPVTQLQKPNCQLHHHDQLNHHHQDQIHDQWIAQLQKPNRQLHHHDQLNHHHDQDQMHDQWIESTDYTYTEKLISPLIDPSLIAAPPQSEPYAYSFGYCNDFEGLSFENFARDLDQQPQNLLMERQELYYPQEDQFATFLLPKQLPEYETWNNLDF</sequence>
<dbReference type="NCBIfam" id="TIGR01589">
    <property type="entry name" value="A_thal_3526"/>
    <property type="match status" value="1"/>
</dbReference>
<dbReference type="Proteomes" id="UP000030689">
    <property type="component" value="Unassembled WGS sequence"/>
</dbReference>
<evidence type="ECO:0000313" key="1">
    <source>
        <dbReference type="EMBL" id="ESQ30509.1"/>
    </source>
</evidence>